<evidence type="ECO:0000256" key="2">
    <source>
        <dbReference type="ARBA" id="ARBA00023015"/>
    </source>
</evidence>
<dbReference type="InterPro" id="IPR050675">
    <property type="entry name" value="OAF3"/>
</dbReference>
<keyword evidence="9" id="KW-1185">Reference proteome</keyword>
<dbReference type="GO" id="GO:0045122">
    <property type="term" value="P:aflatoxin biosynthetic process"/>
    <property type="evidence" value="ECO:0007669"/>
    <property type="project" value="InterPro"/>
</dbReference>
<feature type="region of interest" description="Disordered" evidence="6">
    <location>
        <begin position="1"/>
        <end position="26"/>
    </location>
</feature>
<dbReference type="InterPro" id="IPR001138">
    <property type="entry name" value="Zn2Cys6_DnaBD"/>
</dbReference>
<sequence length="434" mass="46994">MAETQSSDVSPRRRSTGAAGPKLRDSCDGCATSKLKCSKEKPVCARCAKRGMKCEYFATKRAGRKLGGRRGTNAANVPHTASTLPWSISTTDSLASPDAIQLSFLQHESTYPDILPDLLSAGSTASSTPGTLISQIDDFFASPISFFDTSDTANGTDCHPSAQDISSLLDQNGTSLLLQDDAFSAIDEVIPDLDTAFKPQTPPATQRSTSCNEFLSESPCCCLIRALSLFKQLFPNPSMSCSRSESRGSEKEDSADQFPTLEAVVRENERTIEAISSMLECTCSEDGYLLSIMSLIVLKVLGWYAAAARREARSDESRSLQKHHMEGLLKGPGAVVVGGSSDGEDDHRRIAAQTVLSELHRVQRLINALSHRLKGLRQRNGGRAQQQQHADGAGTDGHGGAFAFPTTMLDQFEVDLRKRLRDLSTGIVDMLRQE</sequence>
<dbReference type="PANTHER" id="PTHR31069">
    <property type="entry name" value="OLEATE-ACTIVATED TRANSCRIPTION FACTOR 1-RELATED"/>
    <property type="match status" value="1"/>
</dbReference>
<evidence type="ECO:0000256" key="3">
    <source>
        <dbReference type="ARBA" id="ARBA00023125"/>
    </source>
</evidence>
<dbReference type="InterPro" id="IPR036864">
    <property type="entry name" value="Zn2-C6_fun-type_DNA-bd_sf"/>
</dbReference>
<evidence type="ECO:0000313" key="9">
    <source>
        <dbReference type="Proteomes" id="UP000325902"/>
    </source>
</evidence>
<dbReference type="SUPFAM" id="SSF57701">
    <property type="entry name" value="Zn2/Cys6 DNA-binding domain"/>
    <property type="match status" value="1"/>
</dbReference>
<dbReference type="OrthoDB" id="2328572at2759"/>
<feature type="region of interest" description="Disordered" evidence="6">
    <location>
        <begin position="377"/>
        <end position="402"/>
    </location>
</feature>
<keyword evidence="1" id="KW-0479">Metal-binding</keyword>
<accession>A0A5N5D323</accession>
<evidence type="ECO:0000256" key="1">
    <source>
        <dbReference type="ARBA" id="ARBA00022723"/>
    </source>
</evidence>
<evidence type="ECO:0000259" key="7">
    <source>
        <dbReference type="PROSITE" id="PS50048"/>
    </source>
</evidence>
<comment type="caution">
    <text evidence="8">The sequence shown here is derived from an EMBL/GenBank/DDBJ whole genome shotgun (WGS) entry which is preliminary data.</text>
</comment>
<keyword evidence="3" id="KW-0238">DNA-binding</keyword>
<keyword evidence="4" id="KW-0804">Transcription</keyword>
<dbReference type="InterPro" id="IPR013700">
    <property type="entry name" value="AflR"/>
</dbReference>
<evidence type="ECO:0000256" key="6">
    <source>
        <dbReference type="SAM" id="MobiDB-lite"/>
    </source>
</evidence>
<dbReference type="Proteomes" id="UP000325902">
    <property type="component" value="Unassembled WGS sequence"/>
</dbReference>
<gene>
    <name evidence="8" type="primary">mdpE</name>
    <name evidence="8" type="ORF">DBV05_g9233</name>
</gene>
<dbReference type="PROSITE" id="PS50048">
    <property type="entry name" value="ZN2_CY6_FUNGAL_2"/>
    <property type="match status" value="1"/>
</dbReference>
<dbReference type="Gene3D" id="4.10.240.10">
    <property type="entry name" value="Zn(2)-C6 fungal-type DNA-binding domain"/>
    <property type="match status" value="1"/>
</dbReference>
<dbReference type="GO" id="GO:0003677">
    <property type="term" value="F:DNA binding"/>
    <property type="evidence" value="ECO:0007669"/>
    <property type="project" value="UniProtKB-KW"/>
</dbReference>
<dbReference type="AlphaFoldDB" id="A0A5N5D323"/>
<dbReference type="Pfam" id="PF00172">
    <property type="entry name" value="Zn_clus"/>
    <property type="match status" value="1"/>
</dbReference>
<dbReference type="SMART" id="SM00066">
    <property type="entry name" value="GAL4"/>
    <property type="match status" value="1"/>
</dbReference>
<name>A0A5N5D323_9PEZI</name>
<proteinExistence type="predicted"/>
<dbReference type="PROSITE" id="PS00463">
    <property type="entry name" value="ZN2_CY6_FUNGAL_1"/>
    <property type="match status" value="1"/>
</dbReference>
<evidence type="ECO:0000256" key="5">
    <source>
        <dbReference type="ARBA" id="ARBA00023242"/>
    </source>
</evidence>
<evidence type="ECO:0000256" key="4">
    <source>
        <dbReference type="ARBA" id="ARBA00023163"/>
    </source>
</evidence>
<dbReference type="GO" id="GO:0000981">
    <property type="term" value="F:DNA-binding transcription factor activity, RNA polymerase II-specific"/>
    <property type="evidence" value="ECO:0007669"/>
    <property type="project" value="InterPro"/>
</dbReference>
<evidence type="ECO:0000313" key="8">
    <source>
        <dbReference type="EMBL" id="KAB2572093.1"/>
    </source>
</evidence>
<keyword evidence="5" id="KW-0539">Nucleus</keyword>
<dbReference type="PRINTS" id="PR00755">
    <property type="entry name" value="AFLATOXINBRP"/>
</dbReference>
<dbReference type="GO" id="GO:0008270">
    <property type="term" value="F:zinc ion binding"/>
    <property type="evidence" value="ECO:0007669"/>
    <property type="project" value="InterPro"/>
</dbReference>
<dbReference type="PANTHER" id="PTHR31069:SF31">
    <property type="entry name" value="MONODICTYPHENONE CLUSTER TRANSCRIPTION FACTOR-RELATED"/>
    <property type="match status" value="1"/>
</dbReference>
<keyword evidence="2" id="KW-0805">Transcription regulation</keyword>
<feature type="compositionally biased region" description="Low complexity" evidence="6">
    <location>
        <begin position="378"/>
        <end position="393"/>
    </location>
</feature>
<dbReference type="EMBL" id="VCHE01000085">
    <property type="protein sequence ID" value="KAB2572093.1"/>
    <property type="molecule type" value="Genomic_DNA"/>
</dbReference>
<feature type="domain" description="Zn(2)-C6 fungal-type" evidence="7">
    <location>
        <begin position="26"/>
        <end position="56"/>
    </location>
</feature>
<organism evidence="8 9">
    <name type="scientific">Lasiodiplodia theobromae</name>
    <dbReference type="NCBI Taxonomy" id="45133"/>
    <lineage>
        <taxon>Eukaryota</taxon>
        <taxon>Fungi</taxon>
        <taxon>Dikarya</taxon>
        <taxon>Ascomycota</taxon>
        <taxon>Pezizomycotina</taxon>
        <taxon>Dothideomycetes</taxon>
        <taxon>Dothideomycetes incertae sedis</taxon>
        <taxon>Botryosphaeriales</taxon>
        <taxon>Botryosphaeriaceae</taxon>
        <taxon>Lasiodiplodia</taxon>
    </lineage>
</organism>
<dbReference type="CDD" id="cd00067">
    <property type="entry name" value="GAL4"/>
    <property type="match status" value="1"/>
</dbReference>
<protein>
    <submittedName>
        <fullName evidence="8">Monodictyphenone cluster transcription factor</fullName>
    </submittedName>
</protein>
<reference evidence="8 9" key="1">
    <citation type="journal article" date="2019" name="Sci. Rep.">
        <title>A multi-omics analysis of the grapevine pathogen Lasiodiplodia theobromae reveals that temperature affects the expression of virulence- and pathogenicity-related genes.</title>
        <authorList>
            <person name="Felix C."/>
            <person name="Meneses R."/>
            <person name="Goncalves M.F.M."/>
            <person name="Tilleman L."/>
            <person name="Duarte A.S."/>
            <person name="Jorrin-Novo J.V."/>
            <person name="Van de Peer Y."/>
            <person name="Deforce D."/>
            <person name="Van Nieuwerburgh F."/>
            <person name="Esteves A.C."/>
            <person name="Alves A."/>
        </authorList>
    </citation>
    <scope>NUCLEOTIDE SEQUENCE [LARGE SCALE GENOMIC DNA]</scope>
    <source>
        <strain evidence="8 9">LA-SOL3</strain>
    </source>
</reference>
<dbReference type="GO" id="GO:0005634">
    <property type="term" value="C:nucleus"/>
    <property type="evidence" value="ECO:0007669"/>
    <property type="project" value="InterPro"/>
</dbReference>
<dbReference type="Pfam" id="PF08493">
    <property type="entry name" value="AflR"/>
    <property type="match status" value="1"/>
</dbReference>